<sequence length="170" mass="18429">MPLMASTLTMQQFKVVMFLTFAGPTSGQELARHLGVGLATVTGIVDRVVAQGLVTRHEDPHDRRVRLVELTEAGRRLTGEIIEAGTGGYVRLLRRLDTETLRTMETVMRKIEDAMRDLHAEETVTDAVNGVIDDISSDVTSGVAAHAAKATEATEATEESAATRRFPDPG</sequence>
<feature type="region of interest" description="Disordered" evidence="1">
    <location>
        <begin position="149"/>
        <end position="170"/>
    </location>
</feature>
<dbReference type="InterPro" id="IPR036388">
    <property type="entry name" value="WH-like_DNA-bd_sf"/>
</dbReference>
<dbReference type="InterPro" id="IPR000835">
    <property type="entry name" value="HTH_MarR-typ"/>
</dbReference>
<gene>
    <name evidence="3" type="ORF">FED44_11700</name>
</gene>
<dbReference type="SMART" id="SM00347">
    <property type="entry name" value="HTH_MARR"/>
    <property type="match status" value="1"/>
</dbReference>
<dbReference type="AlphaFoldDB" id="A0A5R8Z5G8"/>
<dbReference type="InterPro" id="IPR036390">
    <property type="entry name" value="WH_DNA-bd_sf"/>
</dbReference>
<evidence type="ECO:0000313" key="4">
    <source>
        <dbReference type="Proteomes" id="UP000309033"/>
    </source>
</evidence>
<evidence type="ECO:0000256" key="1">
    <source>
        <dbReference type="SAM" id="MobiDB-lite"/>
    </source>
</evidence>
<dbReference type="Gene3D" id="1.10.10.10">
    <property type="entry name" value="Winged helix-like DNA-binding domain superfamily/Winged helix DNA-binding domain"/>
    <property type="match status" value="1"/>
</dbReference>
<dbReference type="OrthoDB" id="3696090at2"/>
<dbReference type="GO" id="GO:0006950">
    <property type="term" value="P:response to stress"/>
    <property type="evidence" value="ECO:0007669"/>
    <property type="project" value="TreeGrafter"/>
</dbReference>
<dbReference type="PANTHER" id="PTHR33164:SF57">
    <property type="entry name" value="MARR-FAMILY TRANSCRIPTIONAL REGULATOR"/>
    <property type="match status" value="1"/>
</dbReference>
<dbReference type="PRINTS" id="PR00598">
    <property type="entry name" value="HTHMARR"/>
</dbReference>
<dbReference type="PROSITE" id="PS50995">
    <property type="entry name" value="HTH_MARR_2"/>
    <property type="match status" value="1"/>
</dbReference>
<organism evidence="3 4">
    <name type="scientific">Microbispora triticiradicis</name>
    <dbReference type="NCBI Taxonomy" id="2200763"/>
    <lineage>
        <taxon>Bacteria</taxon>
        <taxon>Bacillati</taxon>
        <taxon>Actinomycetota</taxon>
        <taxon>Actinomycetes</taxon>
        <taxon>Streptosporangiales</taxon>
        <taxon>Streptosporangiaceae</taxon>
        <taxon>Microbispora</taxon>
    </lineage>
</organism>
<evidence type="ECO:0000313" key="3">
    <source>
        <dbReference type="EMBL" id="TLP60999.1"/>
    </source>
</evidence>
<name>A0A5R8Z5G8_9ACTN</name>
<evidence type="ECO:0000259" key="2">
    <source>
        <dbReference type="PROSITE" id="PS50995"/>
    </source>
</evidence>
<reference evidence="3" key="1">
    <citation type="submission" date="2019-05" db="EMBL/GenBank/DDBJ databases">
        <title>Isolation, diversity and antifungal activity of Actinobacteria from wheat.</title>
        <authorList>
            <person name="Yu B."/>
        </authorList>
    </citation>
    <scope>NUCLEOTIDE SEQUENCE [LARGE SCALE GENOMIC DNA]</scope>
    <source>
        <strain evidence="3">NEAU-HEGS1-5</strain>
    </source>
</reference>
<dbReference type="Proteomes" id="UP000309033">
    <property type="component" value="Unassembled WGS sequence"/>
</dbReference>
<keyword evidence="4" id="KW-1185">Reference proteome</keyword>
<dbReference type="SUPFAM" id="SSF46785">
    <property type="entry name" value="Winged helix' DNA-binding domain"/>
    <property type="match status" value="1"/>
</dbReference>
<accession>A0A5R8Z5G8</accession>
<feature type="domain" description="HTH marR-type" evidence="2">
    <location>
        <begin position="1"/>
        <end position="113"/>
    </location>
</feature>
<dbReference type="InterPro" id="IPR039422">
    <property type="entry name" value="MarR/SlyA-like"/>
</dbReference>
<dbReference type="GO" id="GO:0003700">
    <property type="term" value="F:DNA-binding transcription factor activity"/>
    <property type="evidence" value="ECO:0007669"/>
    <property type="project" value="InterPro"/>
</dbReference>
<dbReference type="Pfam" id="PF01047">
    <property type="entry name" value="MarR"/>
    <property type="match status" value="1"/>
</dbReference>
<dbReference type="PANTHER" id="PTHR33164">
    <property type="entry name" value="TRANSCRIPTIONAL REGULATOR, MARR FAMILY"/>
    <property type="match status" value="1"/>
</dbReference>
<feature type="compositionally biased region" description="Basic and acidic residues" evidence="1">
    <location>
        <begin position="161"/>
        <end position="170"/>
    </location>
</feature>
<comment type="caution">
    <text evidence="3">The sequence shown here is derived from an EMBL/GenBank/DDBJ whole genome shotgun (WGS) entry which is preliminary data.</text>
</comment>
<protein>
    <submittedName>
        <fullName evidence="3">MarR family transcriptional regulator</fullName>
    </submittedName>
</protein>
<dbReference type="EMBL" id="VANP01000004">
    <property type="protein sequence ID" value="TLP60999.1"/>
    <property type="molecule type" value="Genomic_DNA"/>
</dbReference>
<proteinExistence type="predicted"/>